<gene>
    <name evidence="2" type="ORF">K490DRAFT_65059</name>
</gene>
<proteinExistence type="predicted"/>
<feature type="compositionally biased region" description="Polar residues" evidence="1">
    <location>
        <begin position="148"/>
        <end position="171"/>
    </location>
</feature>
<evidence type="ECO:0000313" key="2">
    <source>
        <dbReference type="EMBL" id="KAF2088382.1"/>
    </source>
</evidence>
<feature type="compositionally biased region" description="Acidic residues" evidence="1">
    <location>
        <begin position="80"/>
        <end position="96"/>
    </location>
</feature>
<feature type="compositionally biased region" description="Polar residues" evidence="1">
    <location>
        <begin position="44"/>
        <end position="53"/>
    </location>
</feature>
<name>A0A9P4LXP7_9PEZI</name>
<keyword evidence="3" id="KW-1185">Reference proteome</keyword>
<feature type="region of interest" description="Disordered" evidence="1">
    <location>
        <begin position="41"/>
        <end position="173"/>
    </location>
</feature>
<protein>
    <submittedName>
        <fullName evidence="2">Uncharacterized protein</fullName>
    </submittedName>
</protein>
<feature type="compositionally biased region" description="Low complexity" evidence="1">
    <location>
        <begin position="123"/>
        <end position="138"/>
    </location>
</feature>
<dbReference type="AlphaFoldDB" id="A0A9P4LXP7"/>
<dbReference type="EMBL" id="ML978717">
    <property type="protein sequence ID" value="KAF2088382.1"/>
    <property type="molecule type" value="Genomic_DNA"/>
</dbReference>
<evidence type="ECO:0000256" key="1">
    <source>
        <dbReference type="SAM" id="MobiDB-lite"/>
    </source>
</evidence>
<dbReference type="Proteomes" id="UP000799776">
    <property type="component" value="Unassembled WGS sequence"/>
</dbReference>
<sequence>METEEEFEQLRPMIERMASTEEGFVTLIIAATKALEKNLKLQHARTSGNQPPQASAGAARQNEQEIDTDDDVEMRSADGDSIDDDDHTDSAAEDTIEDGRATDNEDYISAAESSTPDVEEIADSMADSIAESIASSPAGAPPSKPNTKRNVASPIQAQHMQPSFTSTQRASDISPDVAAGVTAILQDVQKLLAPGTHSMSGDDKSHLDRVMQHLSNPMFERIRSPEFKKPQTPSTASSGSVRPGSHLPSSALHKAAIEEPEAIMNRTTPGAHFAPNTGSPLKKQVSRSSTAGPQKKISTEEWERRRQQLLDGFERGWDEKVRITQESRKARGEKAAAAQLIAALKRSESPTVD</sequence>
<reference evidence="2" key="1">
    <citation type="journal article" date="2020" name="Stud. Mycol.">
        <title>101 Dothideomycetes genomes: a test case for predicting lifestyles and emergence of pathogens.</title>
        <authorList>
            <person name="Haridas S."/>
            <person name="Albert R."/>
            <person name="Binder M."/>
            <person name="Bloem J."/>
            <person name="Labutti K."/>
            <person name="Salamov A."/>
            <person name="Andreopoulos B."/>
            <person name="Baker S."/>
            <person name="Barry K."/>
            <person name="Bills G."/>
            <person name="Bluhm B."/>
            <person name="Cannon C."/>
            <person name="Castanera R."/>
            <person name="Culley D."/>
            <person name="Daum C."/>
            <person name="Ezra D."/>
            <person name="Gonzalez J."/>
            <person name="Henrissat B."/>
            <person name="Kuo A."/>
            <person name="Liang C."/>
            <person name="Lipzen A."/>
            <person name="Lutzoni F."/>
            <person name="Magnuson J."/>
            <person name="Mondo S."/>
            <person name="Nolan M."/>
            <person name="Ohm R."/>
            <person name="Pangilinan J."/>
            <person name="Park H.-J."/>
            <person name="Ramirez L."/>
            <person name="Alfaro M."/>
            <person name="Sun H."/>
            <person name="Tritt A."/>
            <person name="Yoshinaga Y."/>
            <person name="Zwiers L.-H."/>
            <person name="Turgeon B."/>
            <person name="Goodwin S."/>
            <person name="Spatafora J."/>
            <person name="Crous P."/>
            <person name="Grigoriev I."/>
        </authorList>
    </citation>
    <scope>NUCLEOTIDE SEQUENCE</scope>
    <source>
        <strain evidence="2">CBS 121410</strain>
    </source>
</reference>
<evidence type="ECO:0000313" key="3">
    <source>
        <dbReference type="Proteomes" id="UP000799776"/>
    </source>
</evidence>
<comment type="caution">
    <text evidence="2">The sequence shown here is derived from an EMBL/GenBank/DDBJ whole genome shotgun (WGS) entry which is preliminary data.</text>
</comment>
<accession>A0A9P4LXP7</accession>
<organism evidence="2 3">
    <name type="scientific">Saccharata proteae CBS 121410</name>
    <dbReference type="NCBI Taxonomy" id="1314787"/>
    <lineage>
        <taxon>Eukaryota</taxon>
        <taxon>Fungi</taxon>
        <taxon>Dikarya</taxon>
        <taxon>Ascomycota</taxon>
        <taxon>Pezizomycotina</taxon>
        <taxon>Dothideomycetes</taxon>
        <taxon>Dothideomycetes incertae sedis</taxon>
        <taxon>Botryosphaeriales</taxon>
        <taxon>Saccharataceae</taxon>
        <taxon>Saccharata</taxon>
    </lineage>
</organism>
<feature type="compositionally biased region" description="Basic and acidic residues" evidence="1">
    <location>
        <begin position="220"/>
        <end position="229"/>
    </location>
</feature>
<feature type="region of interest" description="Disordered" evidence="1">
    <location>
        <begin position="219"/>
        <end position="303"/>
    </location>
</feature>
<feature type="compositionally biased region" description="Polar residues" evidence="1">
    <location>
        <begin position="231"/>
        <end position="240"/>
    </location>
</feature>